<dbReference type="OrthoDB" id="10258062at2759"/>
<evidence type="ECO:0000313" key="4">
    <source>
        <dbReference type="Proteomes" id="UP000000689"/>
    </source>
</evidence>
<dbReference type="InterPro" id="IPR038528">
    <property type="entry name" value="TEL2_C_sf"/>
</dbReference>
<dbReference type="Pfam" id="PF10193">
    <property type="entry name" value="Telomere_reg-2"/>
    <property type="match status" value="1"/>
</dbReference>
<gene>
    <name evidence="3" type="primary">NDAI0G01200</name>
    <name evidence="3" type="ordered locus">NDAI_0G01200</name>
</gene>
<keyword evidence="4" id="KW-1185">Reference proteome</keyword>
<accession>G0WDN5</accession>
<proteinExistence type="inferred from homology"/>
<dbReference type="GO" id="GO:0000781">
    <property type="term" value="C:chromosome, telomeric region"/>
    <property type="evidence" value="ECO:0007669"/>
    <property type="project" value="EnsemblFungi"/>
</dbReference>
<dbReference type="GO" id="GO:0007004">
    <property type="term" value="P:telomere maintenance via telomerase"/>
    <property type="evidence" value="ECO:0007669"/>
    <property type="project" value="EnsemblFungi"/>
</dbReference>
<dbReference type="InterPro" id="IPR051970">
    <property type="entry name" value="TEL2_Regulation"/>
</dbReference>
<dbReference type="GO" id="GO:0042162">
    <property type="term" value="F:telomeric DNA binding"/>
    <property type="evidence" value="ECO:0007669"/>
    <property type="project" value="EnsemblFungi"/>
</dbReference>
<dbReference type="Gene3D" id="1.25.40.720">
    <property type="entry name" value="Telomere length regulation protein 2, C-terminal domain"/>
    <property type="match status" value="2"/>
</dbReference>
<dbReference type="PANTHER" id="PTHR15830:SF10">
    <property type="entry name" value="TELOMERE LENGTH REGULATION PROTEIN TEL2 HOMOLOG"/>
    <property type="match status" value="1"/>
</dbReference>
<comment type="similarity">
    <text evidence="1">Belongs to the TEL2 family.</text>
</comment>
<evidence type="ECO:0000259" key="2">
    <source>
        <dbReference type="Pfam" id="PF10193"/>
    </source>
</evidence>
<dbReference type="HOGENOM" id="CLU_444244_0_0_1"/>
<evidence type="ECO:0000256" key="1">
    <source>
        <dbReference type="ARBA" id="ARBA00006133"/>
    </source>
</evidence>
<feature type="domain" description="Telomere length regulation protein conserved" evidence="2">
    <location>
        <begin position="447"/>
        <end position="560"/>
    </location>
</feature>
<dbReference type="eggNOG" id="KOG4346">
    <property type="taxonomic scope" value="Eukaryota"/>
</dbReference>
<dbReference type="PANTHER" id="PTHR15830">
    <property type="entry name" value="TELOMERE LENGTH REGULATION PROTEIN TEL2 FAMILY MEMBER"/>
    <property type="match status" value="1"/>
</dbReference>
<dbReference type="GO" id="GO:0051083">
    <property type="term" value="P:'de novo' cotranslational protein folding"/>
    <property type="evidence" value="ECO:0007669"/>
    <property type="project" value="TreeGrafter"/>
</dbReference>
<dbReference type="GO" id="GO:0005829">
    <property type="term" value="C:cytosol"/>
    <property type="evidence" value="ECO:0007669"/>
    <property type="project" value="TreeGrafter"/>
</dbReference>
<dbReference type="OMA" id="ERTMFIA"/>
<dbReference type="STRING" id="1071378.G0WDN5"/>
<organism evidence="3 4">
    <name type="scientific">Naumovozyma dairenensis (strain ATCC 10597 / BCRC 20456 / CBS 421 / NBRC 0211 / NRRL Y-12639)</name>
    <name type="common">Saccharomyces dairenensis</name>
    <dbReference type="NCBI Taxonomy" id="1071378"/>
    <lineage>
        <taxon>Eukaryota</taxon>
        <taxon>Fungi</taxon>
        <taxon>Dikarya</taxon>
        <taxon>Ascomycota</taxon>
        <taxon>Saccharomycotina</taxon>
        <taxon>Saccharomycetes</taxon>
        <taxon>Saccharomycetales</taxon>
        <taxon>Saccharomycetaceae</taxon>
        <taxon>Naumovozyma</taxon>
    </lineage>
</organism>
<dbReference type="EMBL" id="HE580273">
    <property type="protein sequence ID" value="CCD25896.2"/>
    <property type="molecule type" value="Genomic_DNA"/>
</dbReference>
<sequence length="706" mass="80530">MVDIEVLRNHPTDTVINNVFTELLSTTFHGEDRNADLDLGAILLILQYVVPIYPSLGKDTKQTLQHLLSRSFLFLSQLVSFSASLVQERSTSPRQSNKSLYGKLLIDTLSKEYSCLTNYILFVGRSRLQVNNLKSLFFGSKIFNLISSDIDIIQYIQIMKSQWKSYIDSKGDLQTFSTIDGELLVSSFTLNQILTMDIILGELFLTTTPYLAYFKSIVRSATPLDQQRLINKYLLKFLEPRTNMNNYYVVYAIVSSGLPLNSTIDLDALIALRATVLQEIIVRSLTIESIMKMLPLEIARFGEVNEETDEVICLIFVMFLKFHINKDGAIDIMSHNSDFLDAVTKRLAHKDRIIRERTMFVAKLASRNKLEYESDFTIEIPDLKLNVTASSTTDFSLLNEHDGRESDSQSVEVVSAAVGELVLDDGNVSDSDDEDSDDSSNKNINDIVFIKDLVKELEMLDNNNHRNSFIPLLKKSIKLVRQKRHFPLEVEYYCTALLSSITLMNNNFDESQFEGWRVNALVSLLVVVPEKVTELYKLFLNSELSLQQRMSVLTSLGLAARELRGFDDKNIVKPQYDFPTSRLPWDKPSTETNVSLIEDLSGTTEETSLLRQSKTVWKSKKLEKGSKIQEVNRFRKYASLFFFPLAHTWLNGIDMGTFDILFKTHYISTLRIIYTCANPVHDYESMTLLMERIMQQAEAEGVVALV</sequence>
<dbReference type="GO" id="GO:0034502">
    <property type="term" value="P:protein localization to chromosome"/>
    <property type="evidence" value="ECO:0007669"/>
    <property type="project" value="EnsemblFungi"/>
</dbReference>
<dbReference type="Proteomes" id="UP000000689">
    <property type="component" value="Chromosome 7"/>
</dbReference>
<dbReference type="KEGG" id="ndi:NDAI_0G01200"/>
<dbReference type="GO" id="GO:0051879">
    <property type="term" value="F:Hsp90 protein binding"/>
    <property type="evidence" value="ECO:0007669"/>
    <property type="project" value="TreeGrafter"/>
</dbReference>
<dbReference type="GeneID" id="11497292"/>
<dbReference type="GO" id="GO:0110078">
    <property type="term" value="C:TTT Hsp90 cochaperone complex"/>
    <property type="evidence" value="ECO:0007669"/>
    <property type="project" value="EnsemblFungi"/>
</dbReference>
<evidence type="ECO:0000313" key="3">
    <source>
        <dbReference type="EMBL" id="CCD25896.2"/>
    </source>
</evidence>
<dbReference type="InterPro" id="IPR019337">
    <property type="entry name" value="Telomere_length_regulation_dom"/>
</dbReference>
<dbReference type="AlphaFoldDB" id="G0WDN5"/>
<dbReference type="RefSeq" id="XP_003671139.2">
    <property type="nucleotide sequence ID" value="XM_003671091.2"/>
</dbReference>
<protein>
    <recommendedName>
        <fullName evidence="2">Telomere length regulation protein conserved domain-containing protein</fullName>
    </recommendedName>
</protein>
<reference evidence="3 4" key="1">
    <citation type="journal article" date="2011" name="Proc. Natl. Acad. Sci. U.S.A.">
        <title>Evolutionary erosion of yeast sex chromosomes by mating-type switching accidents.</title>
        <authorList>
            <person name="Gordon J.L."/>
            <person name="Armisen D."/>
            <person name="Proux-Wera E."/>
            <person name="Oheigeartaigh S.S."/>
            <person name="Byrne K.P."/>
            <person name="Wolfe K.H."/>
        </authorList>
    </citation>
    <scope>NUCLEOTIDE SEQUENCE [LARGE SCALE GENOMIC DNA]</scope>
    <source>
        <strain evidence="4">ATCC 10597 / BCRC 20456 / CBS 421 / NBRC 0211 / NRRL Y-12639</strain>
    </source>
</reference>
<name>G0WDN5_NAUDC</name>